<gene>
    <name evidence="1" type="ORF">BDCG_17804</name>
</gene>
<dbReference type="Proteomes" id="UP000002039">
    <property type="component" value="Unassembled WGS sequence"/>
</dbReference>
<sequence>MQQHQVFDCPDGSIEVTGEEEMLKGFGVSCGEGSSNTPHSLAHWSEMDQFRVIILDKWQLLSRTTSSSTVYDL</sequence>
<keyword evidence="2" id="KW-1185">Reference proteome</keyword>
<protein>
    <submittedName>
        <fullName evidence="1">Uncharacterized protein</fullName>
    </submittedName>
</protein>
<dbReference type="GeneID" id="69032696"/>
<organism evidence="1 2">
    <name type="scientific">Ajellomyces dermatitidis (strain ER-3 / ATCC MYA-2586)</name>
    <name type="common">Blastomyces dermatitidis</name>
    <dbReference type="NCBI Taxonomy" id="559297"/>
    <lineage>
        <taxon>Eukaryota</taxon>
        <taxon>Fungi</taxon>
        <taxon>Dikarya</taxon>
        <taxon>Ascomycota</taxon>
        <taxon>Pezizomycotina</taxon>
        <taxon>Eurotiomycetes</taxon>
        <taxon>Eurotiomycetidae</taxon>
        <taxon>Onygenales</taxon>
        <taxon>Ajellomycetaceae</taxon>
        <taxon>Blastomyces</taxon>
    </lineage>
</organism>
<dbReference type="RefSeq" id="XP_045282579.1">
    <property type="nucleotide sequence ID" value="XM_045426863.1"/>
</dbReference>
<evidence type="ECO:0000313" key="2">
    <source>
        <dbReference type="Proteomes" id="UP000002039"/>
    </source>
</evidence>
<evidence type="ECO:0000313" key="1">
    <source>
        <dbReference type="EMBL" id="OAT02852.1"/>
    </source>
</evidence>
<dbReference type="EMBL" id="EQ999983">
    <property type="protein sequence ID" value="OAT02852.1"/>
    <property type="molecule type" value="Genomic_DNA"/>
</dbReference>
<proteinExistence type="predicted"/>
<accession>A0ABX2W0E1</accession>
<name>A0ABX2W0E1_AJEDR</name>
<reference evidence="2" key="1">
    <citation type="journal article" date="2015" name="PLoS Genet.">
        <title>The dynamic genome and transcriptome of the human fungal pathogen Blastomyces and close relative Emmonsia.</title>
        <authorList>
            <person name="Munoz J.F."/>
            <person name="Gauthier G.M."/>
            <person name="Desjardins C.A."/>
            <person name="Gallo J.E."/>
            <person name="Holder J."/>
            <person name="Sullivan T.D."/>
            <person name="Marty A.J."/>
            <person name="Carmen J.C."/>
            <person name="Chen Z."/>
            <person name="Ding L."/>
            <person name="Gujja S."/>
            <person name="Magrini V."/>
            <person name="Misas E."/>
            <person name="Mitreva M."/>
            <person name="Priest M."/>
            <person name="Saif S."/>
            <person name="Whiston E.A."/>
            <person name="Young S."/>
            <person name="Zeng Q."/>
            <person name="Goldman W.E."/>
            <person name="Mardis E.R."/>
            <person name="Taylor J.W."/>
            <person name="McEwen J.G."/>
            <person name="Clay O.K."/>
            <person name="Klein B.S."/>
            <person name="Cuomo C.A."/>
        </authorList>
    </citation>
    <scope>NUCLEOTIDE SEQUENCE [LARGE SCALE GENOMIC DNA]</scope>
    <source>
        <strain evidence="2">ER-3 / ATCC MYA-2586</strain>
    </source>
</reference>